<dbReference type="RefSeq" id="WP_008188860.1">
    <property type="nucleotide sequence ID" value="NZ_CM011002.1"/>
</dbReference>
<reference evidence="7 8" key="1">
    <citation type="submission" date="2008-01" db="EMBL/GenBank/DDBJ databases">
        <authorList>
            <person name="Wagner-Dobler I."/>
            <person name="Ferriera S."/>
            <person name="Johnson J."/>
            <person name="Kravitz S."/>
            <person name="Beeson K."/>
            <person name="Sutton G."/>
            <person name="Rogers Y.-H."/>
            <person name="Friedman R."/>
            <person name="Frazier M."/>
            <person name="Venter J.C."/>
        </authorList>
    </citation>
    <scope>NUCLEOTIDE SEQUENCE [LARGE SCALE GENOMIC DNA]</scope>
    <source>
        <strain evidence="8">DSM 17067 / NCIMB 14079 / DFL-11</strain>
    </source>
</reference>
<feature type="active site" description="O-(5'-phospho-DNA)-serine intermediate" evidence="4 5">
    <location>
        <position position="13"/>
    </location>
</feature>
<dbReference type="Pfam" id="PF07508">
    <property type="entry name" value="Recombinase"/>
    <property type="match status" value="1"/>
</dbReference>
<dbReference type="CDD" id="cd00338">
    <property type="entry name" value="Ser_Recombinase"/>
    <property type="match status" value="1"/>
</dbReference>
<dbReference type="Pfam" id="PF00239">
    <property type="entry name" value="Resolvase"/>
    <property type="match status" value="1"/>
</dbReference>
<name>A0A5E8GUL8_ROSAD</name>
<comment type="caution">
    <text evidence="7">The sequence shown here is derived from an EMBL/GenBank/DDBJ whole genome shotgun (WGS) entry which is preliminary data.</text>
</comment>
<dbReference type="EMBL" id="ACCU02000003">
    <property type="protein sequence ID" value="EEE43043.1"/>
    <property type="molecule type" value="Genomic_DNA"/>
</dbReference>
<gene>
    <name evidence="7" type="ORF">SADFL11_329</name>
</gene>
<dbReference type="SMART" id="SM00857">
    <property type="entry name" value="Resolvase"/>
    <property type="match status" value="1"/>
</dbReference>
<dbReference type="InterPro" id="IPR050639">
    <property type="entry name" value="SSR_resolvase"/>
</dbReference>
<keyword evidence="3" id="KW-0233">DNA recombination</keyword>
<dbReference type="PANTHER" id="PTHR30461">
    <property type="entry name" value="DNA-INVERTASE FROM LAMBDOID PROPHAGE"/>
    <property type="match status" value="1"/>
</dbReference>
<dbReference type="InterPro" id="IPR006118">
    <property type="entry name" value="Recombinase_CS"/>
</dbReference>
<dbReference type="GO" id="GO:0015074">
    <property type="term" value="P:DNA integration"/>
    <property type="evidence" value="ECO:0007669"/>
    <property type="project" value="UniProtKB-KW"/>
</dbReference>
<dbReference type="PROSITE" id="PS51736">
    <property type="entry name" value="RECOMBINASES_3"/>
    <property type="match status" value="1"/>
</dbReference>
<keyword evidence="2" id="KW-0238">DNA-binding</keyword>
<evidence type="ECO:0000259" key="6">
    <source>
        <dbReference type="PROSITE" id="PS51736"/>
    </source>
</evidence>
<evidence type="ECO:0000256" key="3">
    <source>
        <dbReference type="ARBA" id="ARBA00023172"/>
    </source>
</evidence>
<accession>A0A5E8GUL8</accession>
<reference evidence="7 8" key="2">
    <citation type="submission" date="2013-04" db="EMBL/GenBank/DDBJ databases">
        <authorList>
            <person name="Fiebig A."/>
            <person name="Pradella S."/>
            <person name="Wagner-Doebler I."/>
        </authorList>
    </citation>
    <scope>NUCLEOTIDE SEQUENCE [LARGE SCALE GENOMIC DNA]</scope>
    <source>
        <strain evidence="8">DSM 17067 / NCIMB 14079 / DFL-11</strain>
    </source>
</reference>
<proteinExistence type="predicted"/>
<dbReference type="PROSITE" id="PS00397">
    <property type="entry name" value="RECOMBINASES_1"/>
    <property type="match status" value="1"/>
</dbReference>
<dbReference type="InterPro" id="IPR006119">
    <property type="entry name" value="Resolv_N"/>
</dbReference>
<evidence type="ECO:0000256" key="2">
    <source>
        <dbReference type="ARBA" id="ARBA00023125"/>
    </source>
</evidence>
<dbReference type="GO" id="GO:0003677">
    <property type="term" value="F:DNA binding"/>
    <property type="evidence" value="ECO:0007669"/>
    <property type="project" value="UniProtKB-KW"/>
</dbReference>
<dbReference type="InterPro" id="IPR036162">
    <property type="entry name" value="Resolvase-like_N_sf"/>
</dbReference>
<feature type="domain" description="Resolvase/invertase-type recombinase catalytic" evidence="6">
    <location>
        <begin position="5"/>
        <end position="141"/>
    </location>
</feature>
<dbReference type="PANTHER" id="PTHR30461:SF2">
    <property type="entry name" value="SERINE RECOMBINASE PINE-RELATED"/>
    <property type="match status" value="1"/>
</dbReference>
<evidence type="ECO:0000313" key="8">
    <source>
        <dbReference type="Proteomes" id="UP000004703"/>
    </source>
</evidence>
<dbReference type="AlphaFoldDB" id="A0A5E8GUL8"/>
<dbReference type="GO" id="GO:0000150">
    <property type="term" value="F:DNA strand exchange activity"/>
    <property type="evidence" value="ECO:0007669"/>
    <property type="project" value="InterPro"/>
</dbReference>
<protein>
    <submittedName>
        <fullName evidence="7">Site-specific recombinase, DNA invertase Pin-like protein</fullName>
    </submittedName>
</protein>
<organism evidence="7 8">
    <name type="scientific">Roseibium alexandrii (strain DSM 17067 / NCIMB 14079 / DFL-11)</name>
    <name type="common">Labrenzia alexandrii</name>
    <dbReference type="NCBI Taxonomy" id="244592"/>
    <lineage>
        <taxon>Bacteria</taxon>
        <taxon>Pseudomonadati</taxon>
        <taxon>Pseudomonadota</taxon>
        <taxon>Alphaproteobacteria</taxon>
        <taxon>Hyphomicrobiales</taxon>
        <taxon>Stappiaceae</taxon>
        <taxon>Roseibium</taxon>
    </lineage>
</organism>
<keyword evidence="1" id="KW-0229">DNA integration</keyword>
<evidence type="ECO:0000256" key="4">
    <source>
        <dbReference type="PIRSR" id="PIRSR606118-50"/>
    </source>
</evidence>
<evidence type="ECO:0000256" key="1">
    <source>
        <dbReference type="ARBA" id="ARBA00022908"/>
    </source>
</evidence>
<evidence type="ECO:0000313" key="7">
    <source>
        <dbReference type="EMBL" id="EEE43043.1"/>
    </source>
</evidence>
<dbReference type="InterPro" id="IPR011109">
    <property type="entry name" value="DNA_bind_recombinase_dom"/>
</dbReference>
<sequence>MQNTKYVSYLRVSTQKQGMSGLGLEAQRAAVNAFLQGKQARVIEEFVEVESGSNSERDELDAALKACRLHKAVLVIAKLDRLSRDAAFLLNLQKANVKFVAADMPEANEMIVGIMAVVAQAERKMISDRTKAALAAAKERGVKLGGFRGHKADNAAREKARSVKRAKAKAFAIDVHPAIIEAEQAGYRSLRQIAEALNAKEIPTPRGGKWSSVQVKRVKDALNNIVADKT</sequence>
<dbReference type="Gene3D" id="3.40.50.1390">
    <property type="entry name" value="Resolvase, N-terminal catalytic domain"/>
    <property type="match status" value="1"/>
</dbReference>
<dbReference type="Proteomes" id="UP000004703">
    <property type="component" value="Chromosome"/>
</dbReference>
<dbReference type="SUPFAM" id="SSF53041">
    <property type="entry name" value="Resolvase-like"/>
    <property type="match status" value="1"/>
</dbReference>
<evidence type="ECO:0000256" key="5">
    <source>
        <dbReference type="PROSITE-ProRule" id="PRU10137"/>
    </source>
</evidence>